<dbReference type="PANTHER" id="PTHR34989:SF1">
    <property type="entry name" value="PROTEIN HDED"/>
    <property type="match status" value="1"/>
</dbReference>
<organism evidence="2 3">
    <name type="scientific">Hyphomicrobium facile</name>
    <dbReference type="NCBI Taxonomy" id="51670"/>
    <lineage>
        <taxon>Bacteria</taxon>
        <taxon>Pseudomonadati</taxon>
        <taxon>Pseudomonadota</taxon>
        <taxon>Alphaproteobacteria</taxon>
        <taxon>Hyphomicrobiales</taxon>
        <taxon>Hyphomicrobiaceae</taxon>
        <taxon>Hyphomicrobium</taxon>
    </lineage>
</organism>
<sequence length="189" mass="20298">MTFRPTLESHSGTETPSWWGAMLLGAVFVVAGLFLLGDVVAATVISAVVIGIVLLIAGVSEAIQAFSAPHWRGFFLRILIGVLYALCGLMLVTDPARASIILTLVFALSLIASGAVRIVQAVEYWQWFGWLLLVSGIVGIAAGLVILSKWPVSGLWVLGLVVGIDLLLHGFWWISLGNRLRHERSAIPA</sequence>
<dbReference type="InterPro" id="IPR005325">
    <property type="entry name" value="DUF308_memb"/>
</dbReference>
<protein>
    <submittedName>
        <fullName evidence="2">Uncharacterized membrane protein HdeD, DUF308 family</fullName>
    </submittedName>
</protein>
<dbReference type="Pfam" id="PF03729">
    <property type="entry name" value="DUF308"/>
    <property type="match status" value="1"/>
</dbReference>
<feature type="transmembrane region" description="Helical" evidence="1">
    <location>
        <begin position="153"/>
        <end position="174"/>
    </location>
</feature>
<evidence type="ECO:0000256" key="1">
    <source>
        <dbReference type="SAM" id="Phobius"/>
    </source>
</evidence>
<reference evidence="3" key="1">
    <citation type="submission" date="2016-10" db="EMBL/GenBank/DDBJ databases">
        <authorList>
            <person name="Varghese N."/>
            <person name="Submissions S."/>
        </authorList>
    </citation>
    <scope>NUCLEOTIDE SEQUENCE [LARGE SCALE GENOMIC DNA]</scope>
    <source>
        <strain evidence="3">DSM 1565</strain>
    </source>
</reference>
<dbReference type="OrthoDB" id="9815400at2"/>
<dbReference type="AlphaFoldDB" id="A0A1I7NI13"/>
<gene>
    <name evidence="2" type="ORF">SAMN04488557_2280</name>
</gene>
<keyword evidence="1" id="KW-0812">Transmembrane</keyword>
<feature type="transmembrane region" description="Helical" evidence="1">
    <location>
        <begin position="42"/>
        <end position="62"/>
    </location>
</feature>
<keyword evidence="3" id="KW-1185">Reference proteome</keyword>
<evidence type="ECO:0000313" key="2">
    <source>
        <dbReference type="EMBL" id="SFV34297.1"/>
    </source>
</evidence>
<name>A0A1I7NI13_9HYPH</name>
<dbReference type="STRING" id="51670.SAMN04488557_2280"/>
<proteinExistence type="predicted"/>
<dbReference type="RefSeq" id="WP_092867781.1">
    <property type="nucleotide sequence ID" value="NZ_FPCH01000002.1"/>
</dbReference>
<dbReference type="GO" id="GO:0005886">
    <property type="term" value="C:plasma membrane"/>
    <property type="evidence" value="ECO:0007669"/>
    <property type="project" value="TreeGrafter"/>
</dbReference>
<keyword evidence="1" id="KW-1133">Transmembrane helix</keyword>
<dbReference type="Proteomes" id="UP000199423">
    <property type="component" value="Unassembled WGS sequence"/>
</dbReference>
<dbReference type="EMBL" id="FPCH01000002">
    <property type="protein sequence ID" value="SFV34297.1"/>
    <property type="molecule type" value="Genomic_DNA"/>
</dbReference>
<feature type="transmembrane region" description="Helical" evidence="1">
    <location>
        <begin position="128"/>
        <end position="147"/>
    </location>
</feature>
<feature type="transmembrane region" description="Helical" evidence="1">
    <location>
        <begin position="18"/>
        <end position="36"/>
    </location>
</feature>
<evidence type="ECO:0000313" key="3">
    <source>
        <dbReference type="Proteomes" id="UP000199423"/>
    </source>
</evidence>
<dbReference type="InterPro" id="IPR052712">
    <property type="entry name" value="Acid_resist_chaperone_HdeD"/>
</dbReference>
<keyword evidence="1" id="KW-0472">Membrane</keyword>
<accession>A0A1I7NI13</accession>
<feature type="transmembrane region" description="Helical" evidence="1">
    <location>
        <begin position="98"/>
        <end position="116"/>
    </location>
</feature>
<dbReference type="PANTHER" id="PTHR34989">
    <property type="entry name" value="PROTEIN HDED"/>
    <property type="match status" value="1"/>
</dbReference>
<feature type="transmembrane region" description="Helical" evidence="1">
    <location>
        <begin position="74"/>
        <end position="92"/>
    </location>
</feature>